<name>A0A1H6H881_MAGFU</name>
<dbReference type="NCBIfam" id="NF002769">
    <property type="entry name" value="PRK02853.1"/>
    <property type="match status" value="1"/>
</dbReference>
<gene>
    <name evidence="2" type="ORF">SAMN04244559_00918</name>
</gene>
<dbReference type="HAMAP" id="MF_00678">
    <property type="entry name" value="UPF0262"/>
    <property type="match status" value="1"/>
</dbReference>
<evidence type="ECO:0000313" key="2">
    <source>
        <dbReference type="EMBL" id="SEH30494.1"/>
    </source>
</evidence>
<dbReference type="Pfam" id="PF06793">
    <property type="entry name" value="UPF0262"/>
    <property type="match status" value="1"/>
</dbReference>
<dbReference type="PIRSF" id="PIRSF032146">
    <property type="entry name" value="UCP032146"/>
    <property type="match status" value="1"/>
</dbReference>
<dbReference type="EMBL" id="FNWO01000003">
    <property type="protein sequence ID" value="SEH30494.1"/>
    <property type="molecule type" value="Genomic_DNA"/>
</dbReference>
<protein>
    <recommendedName>
        <fullName evidence="1">UPF0262 protein SAMN04244559_00918</fullName>
    </recommendedName>
</protein>
<proteinExistence type="inferred from homology"/>
<sequence>MPDRQRLIDIRLDDKTLVRRSAEVEHERAVAIYDLIEENSFAPEGDFVGPYLLRLRLEDNRLIFDIRSGADIPLTEVGLPLTAFQSLVKDYFLVCESYYAAIRTAPPSKIEAIDQGRRALHDEGAALLLQRMKGRIALDFVTARRLFTLICILHVRG</sequence>
<keyword evidence="3" id="KW-1185">Reference proteome</keyword>
<dbReference type="RefSeq" id="WP_074766005.1">
    <property type="nucleotide sequence ID" value="NZ_FNWO01000003.1"/>
</dbReference>
<accession>A0A1H6H881</accession>
<dbReference type="OrthoDB" id="9798434at2"/>
<comment type="similarity">
    <text evidence="1">Belongs to the UPF0262 family.</text>
</comment>
<reference evidence="3" key="1">
    <citation type="submission" date="2016-10" db="EMBL/GenBank/DDBJ databases">
        <authorList>
            <person name="Varghese N."/>
            <person name="Submissions S."/>
        </authorList>
    </citation>
    <scope>NUCLEOTIDE SEQUENCE [LARGE SCALE GENOMIC DNA]</scope>
    <source>
        <strain evidence="3">DSM 13234</strain>
    </source>
</reference>
<evidence type="ECO:0000256" key="1">
    <source>
        <dbReference type="HAMAP-Rule" id="MF_00678"/>
    </source>
</evidence>
<dbReference type="Proteomes" id="UP000182983">
    <property type="component" value="Unassembled WGS sequence"/>
</dbReference>
<evidence type="ECO:0000313" key="3">
    <source>
        <dbReference type="Proteomes" id="UP000182983"/>
    </source>
</evidence>
<dbReference type="InterPro" id="IPR008321">
    <property type="entry name" value="UCP032146"/>
</dbReference>
<organism evidence="2 3">
    <name type="scientific">Magnetospirillum fulvum</name>
    <name type="common">Rhodospirillum fulvum</name>
    <dbReference type="NCBI Taxonomy" id="1082"/>
    <lineage>
        <taxon>Bacteria</taxon>
        <taxon>Pseudomonadati</taxon>
        <taxon>Pseudomonadota</taxon>
        <taxon>Alphaproteobacteria</taxon>
        <taxon>Rhodospirillales</taxon>
        <taxon>Rhodospirillaceae</taxon>
        <taxon>Magnetospirillum</taxon>
    </lineage>
</organism>
<dbReference type="AlphaFoldDB" id="A0A1H6H881"/>